<organism evidence="5 6">
    <name type="scientific">candidate division WOR-1 bacterium RIFOXYB2_FULL_37_13</name>
    <dbReference type="NCBI Taxonomy" id="1802579"/>
    <lineage>
        <taxon>Bacteria</taxon>
        <taxon>Bacillati</taxon>
        <taxon>Saganbacteria</taxon>
    </lineage>
</organism>
<evidence type="ECO:0000259" key="2">
    <source>
        <dbReference type="Pfam" id="PF01523"/>
    </source>
</evidence>
<dbReference type="GO" id="GO:0006508">
    <property type="term" value="P:proteolysis"/>
    <property type="evidence" value="ECO:0007669"/>
    <property type="project" value="InterPro"/>
</dbReference>
<accession>A0A1F4SMT2</accession>
<dbReference type="EMBL" id="MEUB01000036">
    <property type="protein sequence ID" value="OGC21772.1"/>
    <property type="molecule type" value="Genomic_DNA"/>
</dbReference>
<comment type="similarity">
    <text evidence="1">Belongs to the peptidase U62 family.</text>
</comment>
<name>A0A1F4SMT2_UNCSA</name>
<dbReference type="Proteomes" id="UP000178417">
    <property type="component" value="Unassembled WGS sequence"/>
</dbReference>
<dbReference type="SUPFAM" id="SSF111283">
    <property type="entry name" value="Putative modulator of DNA gyrase, PmbA/TldD"/>
    <property type="match status" value="1"/>
</dbReference>
<dbReference type="InterPro" id="IPR045570">
    <property type="entry name" value="Metalloprtase-TldD/E_cen_dom"/>
</dbReference>
<dbReference type="InterPro" id="IPR002510">
    <property type="entry name" value="Metalloprtase-TldD/E_N"/>
</dbReference>
<evidence type="ECO:0008006" key="7">
    <source>
        <dbReference type="Google" id="ProtNLM"/>
    </source>
</evidence>
<dbReference type="Pfam" id="PF19290">
    <property type="entry name" value="PmbA_TldD_2nd"/>
    <property type="match status" value="1"/>
</dbReference>
<evidence type="ECO:0000259" key="4">
    <source>
        <dbReference type="Pfam" id="PF19290"/>
    </source>
</evidence>
<dbReference type="InterPro" id="IPR045569">
    <property type="entry name" value="Metalloprtase-TldD/E_C"/>
</dbReference>
<evidence type="ECO:0000313" key="5">
    <source>
        <dbReference type="EMBL" id="OGC21772.1"/>
    </source>
</evidence>
<evidence type="ECO:0000313" key="6">
    <source>
        <dbReference type="Proteomes" id="UP000178417"/>
    </source>
</evidence>
<reference evidence="5 6" key="1">
    <citation type="journal article" date="2016" name="Nat. Commun.">
        <title>Thousands of microbial genomes shed light on interconnected biogeochemical processes in an aquifer system.</title>
        <authorList>
            <person name="Anantharaman K."/>
            <person name="Brown C.T."/>
            <person name="Hug L.A."/>
            <person name="Sharon I."/>
            <person name="Castelle C.J."/>
            <person name="Probst A.J."/>
            <person name="Thomas B.C."/>
            <person name="Singh A."/>
            <person name="Wilkins M.J."/>
            <person name="Karaoz U."/>
            <person name="Brodie E.L."/>
            <person name="Williams K.H."/>
            <person name="Hubbard S.S."/>
            <person name="Banfield J.F."/>
        </authorList>
    </citation>
    <scope>NUCLEOTIDE SEQUENCE [LARGE SCALE GENOMIC DNA]</scope>
</reference>
<feature type="domain" description="Metalloprotease TldD/E central" evidence="4">
    <location>
        <begin position="107"/>
        <end position="212"/>
    </location>
</feature>
<dbReference type="InterPro" id="IPR035068">
    <property type="entry name" value="TldD/PmbA_N"/>
</dbReference>
<dbReference type="PANTHER" id="PTHR43421">
    <property type="entry name" value="METALLOPROTEASE PMBA"/>
    <property type="match status" value="1"/>
</dbReference>
<evidence type="ECO:0000259" key="3">
    <source>
        <dbReference type="Pfam" id="PF19289"/>
    </source>
</evidence>
<dbReference type="Pfam" id="PF19289">
    <property type="entry name" value="PmbA_TldD_3rd"/>
    <property type="match status" value="1"/>
</dbReference>
<feature type="domain" description="Metalloprotease TldD/E C-terminal" evidence="3">
    <location>
        <begin position="220"/>
        <end position="441"/>
    </location>
</feature>
<dbReference type="Gene3D" id="3.30.2290.10">
    <property type="entry name" value="PmbA/TldD superfamily"/>
    <property type="match status" value="1"/>
</dbReference>
<feature type="domain" description="Metalloprotease TldD/E N-terminal" evidence="2">
    <location>
        <begin position="18"/>
        <end position="80"/>
    </location>
</feature>
<proteinExistence type="inferred from homology"/>
<evidence type="ECO:0000256" key="1">
    <source>
        <dbReference type="ARBA" id="ARBA00005836"/>
    </source>
</evidence>
<gene>
    <name evidence="5" type="ORF">A2310_00500</name>
</gene>
<dbReference type="PANTHER" id="PTHR43421:SF1">
    <property type="entry name" value="METALLOPROTEASE PMBA"/>
    <property type="match status" value="1"/>
</dbReference>
<dbReference type="GO" id="GO:0008237">
    <property type="term" value="F:metallopeptidase activity"/>
    <property type="evidence" value="ECO:0007669"/>
    <property type="project" value="InterPro"/>
</dbReference>
<sequence length="441" mass="48306">MNMQNLLNLAKSKDVEIEIYKTTTSATSIDVLDNKVESIDSSQEHGLSIKVIKNHQLGFAYTTDFEEEILEETLEKAVLNSRYNSIDDNWELAASKEILPIITYNRELDALSIEDKIALALKTEEFAYKTDKRIKKTEKVSYMDFQAKIEIFNSNGVNLSYNTNSYGLMCDVIAEEKGSRESGSSIKFLKNLDANLSEKTGTEAAKKACELLCAEGIGPQKLPLILDPMVGAQIVGAMAALFSADSKQKGKSLLAGKLNQTIGSKILSIIDNGRLQNGLMSSPFDDEGIKTQETILVENGQLINFLCNIYTAKKEKKESTGNGRSASYKFLPDVAPSNLYIKEGKKDPKDIISNTKKGIYITRVMGMHTINPVSGDFSIGAAGIVIENGEKTYPVRGITIAGNLIELLESIEEIGTDLTFFPFSANFGSPTLLINNISVSG</sequence>
<protein>
    <recommendedName>
        <fullName evidence="7">TldD/PmbA family protein</fullName>
    </recommendedName>
</protein>
<dbReference type="STRING" id="1802579.A2310_00500"/>
<dbReference type="Pfam" id="PF01523">
    <property type="entry name" value="PmbA_TldD_1st"/>
    <property type="match status" value="1"/>
</dbReference>
<dbReference type="AlphaFoldDB" id="A0A1F4SMT2"/>
<dbReference type="GO" id="GO:0005829">
    <property type="term" value="C:cytosol"/>
    <property type="evidence" value="ECO:0007669"/>
    <property type="project" value="TreeGrafter"/>
</dbReference>
<dbReference type="InterPro" id="IPR047657">
    <property type="entry name" value="PmbA"/>
</dbReference>
<comment type="caution">
    <text evidence="5">The sequence shown here is derived from an EMBL/GenBank/DDBJ whole genome shotgun (WGS) entry which is preliminary data.</text>
</comment>
<dbReference type="InterPro" id="IPR036059">
    <property type="entry name" value="TldD/PmbA_sf"/>
</dbReference>